<evidence type="ECO:0000313" key="2">
    <source>
        <dbReference type="EMBL" id="SPT19038.1"/>
    </source>
</evidence>
<dbReference type="EMBL" id="LS480641">
    <property type="protein sequence ID" value="SPT19038.1"/>
    <property type="molecule type" value="Genomic_DNA"/>
</dbReference>
<evidence type="ECO:0000256" key="1">
    <source>
        <dbReference type="SAM" id="MobiDB-lite"/>
    </source>
</evidence>
<feature type="compositionally biased region" description="Polar residues" evidence="1">
    <location>
        <begin position="1"/>
        <end position="11"/>
    </location>
</feature>
<name>A0A7H4LKA0_WHEAT</name>
<feature type="region of interest" description="Disordered" evidence="1">
    <location>
        <begin position="1"/>
        <end position="42"/>
    </location>
</feature>
<feature type="compositionally biased region" description="Acidic residues" evidence="1">
    <location>
        <begin position="33"/>
        <end position="42"/>
    </location>
</feature>
<evidence type="ECO:0000313" key="3">
    <source>
        <dbReference type="Proteomes" id="UP000280104"/>
    </source>
</evidence>
<organism evidence="2 3">
    <name type="scientific">Triticum aestivum</name>
    <name type="common">Wheat</name>
    <dbReference type="NCBI Taxonomy" id="4565"/>
    <lineage>
        <taxon>Eukaryota</taxon>
        <taxon>Viridiplantae</taxon>
        <taxon>Streptophyta</taxon>
        <taxon>Embryophyta</taxon>
        <taxon>Tracheophyta</taxon>
        <taxon>Spermatophyta</taxon>
        <taxon>Magnoliopsida</taxon>
        <taxon>Liliopsida</taxon>
        <taxon>Poales</taxon>
        <taxon>Poaceae</taxon>
        <taxon>BOP clade</taxon>
        <taxon>Pooideae</taxon>
        <taxon>Triticodae</taxon>
        <taxon>Triticeae</taxon>
        <taxon>Triticinae</taxon>
        <taxon>Triticum</taxon>
    </lineage>
</organism>
<sequence>MNINTPPTQLASGVGLGDSGRGKEEAPLVADDVAMDEDEDDDVTQQYVYTGAYSGFERHESMPELPSPEAEHFMDDLPVVKKYRKRARKGKKADSMIQPPQQPRVQDRIDIPGADKWHIPGQPILPARALGARFGDLRRLHDDVLRIEKGLIASKDPGYLLYVVNVPRQLSYVDFFPADKFFLRFDYIFDMFHVKKLDFTFVRLYALHLNYIIGVEQIPHICVADPYFMHEGFLGVCAKHREYAREYIVSFMLANKDKEAILVPYHPLGERAVLIILYPRYSHALYLDSSKNIHKKDYTHIKDVLDSAMFYYEARGGEVTDKKRRGGRLAFGHKTDFCCIQQPSDSLNDGFYVLHHTCWSTDGITRTFACQLHPAMPIFCNGQRT</sequence>
<dbReference type="Proteomes" id="UP000280104">
    <property type="component" value="Chromosome II"/>
</dbReference>
<dbReference type="AlphaFoldDB" id="A0A7H4LKA0"/>
<protein>
    <submittedName>
        <fullName evidence="2">Uncharacterized protein</fullName>
    </submittedName>
</protein>
<gene>
    <name evidence="2" type="ORF">CAMPLR22A2D_LOCUS3653</name>
</gene>
<accession>A0A7H4LKA0</accession>
<reference evidence="2 3" key="1">
    <citation type="submission" date="2018-05" db="EMBL/GenBank/DDBJ databases">
        <authorList>
            <person name="Thind KAUR A."/>
        </authorList>
    </citation>
    <scope>NUCLEOTIDE SEQUENCE [LARGE SCALE GENOMIC DNA]</scope>
</reference>
<proteinExistence type="predicted"/>